<sequence length="172" mass="18762">MEGHGGGGAAIPGQDVDDELLFMTALRRLVAEDFSQSCAPDRACGTCPAPFCGHCCGEHHRGHDGVVAALLEVGAGEKKRYRRDSFCVGCGAAFCSRLCAHHGGEGHDVMRIDEYGGRHFARCTGAERWFHFFFDGVETYEDKDGNLMIPLQRRRPGAVVPEPGLKFSTRHP</sequence>
<dbReference type="Proteomes" id="UP000298652">
    <property type="component" value="Chromosome 3"/>
</dbReference>
<reference evidence="1" key="1">
    <citation type="submission" date="2019-03" db="EMBL/GenBank/DDBJ databases">
        <title>WGS assembly of Setaria viridis.</title>
        <authorList>
            <person name="Huang P."/>
            <person name="Jenkins J."/>
            <person name="Grimwood J."/>
            <person name="Barry K."/>
            <person name="Healey A."/>
            <person name="Mamidi S."/>
            <person name="Sreedasyam A."/>
            <person name="Shu S."/>
            <person name="Feldman M."/>
            <person name="Wu J."/>
            <person name="Yu Y."/>
            <person name="Chen C."/>
            <person name="Johnson J."/>
            <person name="Rokhsar D."/>
            <person name="Baxter I."/>
            <person name="Schmutz J."/>
            <person name="Brutnell T."/>
            <person name="Kellogg E."/>
        </authorList>
    </citation>
    <scope>NUCLEOTIDE SEQUENCE [LARGE SCALE GENOMIC DNA]</scope>
</reference>
<dbReference type="Gramene" id="TKW25219">
    <property type="protein sequence ID" value="TKW25219"/>
    <property type="gene ID" value="SEVIR_3G101600v2"/>
</dbReference>
<evidence type="ECO:0000313" key="1">
    <source>
        <dbReference type="EMBL" id="TKW25219.1"/>
    </source>
</evidence>
<protein>
    <submittedName>
        <fullName evidence="1">Uncharacterized protein</fullName>
    </submittedName>
</protein>
<keyword evidence="2" id="KW-1185">Reference proteome</keyword>
<dbReference type="OMA" id="HFARCTG"/>
<gene>
    <name evidence="1" type="ORF">SEVIR_3G101600v2</name>
</gene>
<organism evidence="1 2">
    <name type="scientific">Setaria viridis</name>
    <name type="common">Green bristlegrass</name>
    <name type="synonym">Setaria italica subsp. viridis</name>
    <dbReference type="NCBI Taxonomy" id="4556"/>
    <lineage>
        <taxon>Eukaryota</taxon>
        <taxon>Viridiplantae</taxon>
        <taxon>Streptophyta</taxon>
        <taxon>Embryophyta</taxon>
        <taxon>Tracheophyta</taxon>
        <taxon>Spermatophyta</taxon>
        <taxon>Magnoliopsida</taxon>
        <taxon>Liliopsida</taxon>
        <taxon>Poales</taxon>
        <taxon>Poaceae</taxon>
        <taxon>PACMAD clade</taxon>
        <taxon>Panicoideae</taxon>
        <taxon>Panicodae</taxon>
        <taxon>Paniceae</taxon>
        <taxon>Cenchrinae</taxon>
        <taxon>Setaria</taxon>
    </lineage>
</organism>
<dbReference type="AlphaFoldDB" id="A0A4U6VDD9"/>
<accession>A0A4U6VDD9</accession>
<evidence type="ECO:0000313" key="2">
    <source>
        <dbReference type="Proteomes" id="UP000298652"/>
    </source>
</evidence>
<proteinExistence type="predicted"/>
<dbReference type="EMBL" id="CM016554">
    <property type="protein sequence ID" value="TKW25219.1"/>
    <property type="molecule type" value="Genomic_DNA"/>
</dbReference>
<name>A0A4U6VDD9_SETVI</name>